<evidence type="ECO:0000313" key="2">
    <source>
        <dbReference type="EMBL" id="KAF1997789.1"/>
    </source>
</evidence>
<feature type="compositionally biased region" description="Basic and acidic residues" evidence="1">
    <location>
        <begin position="185"/>
        <end position="201"/>
    </location>
</feature>
<sequence length="234" mass="25411">MPTTRARNGIVRPSIRATEAAANAFVIRKIDTIHKSPAQLFSKKAQPGASLSDFTEEKTDGVAKEHLGEGSDQASLLSRIRAAISYTRKTDSPLSCSHFTLPTSPMSPDHEALQLLRSAHASDIATFVCGSDNFETYALAVKPIYQARLYQGGGSSDAQWWMGMSRAQQRAGPGASGAQIKRAEALLKEKDRKRMENDRKGVGRSVQQGRKLEKALAIQETREGQRGDGGGLEK</sequence>
<organism evidence="2 3">
    <name type="scientific">Amniculicola lignicola CBS 123094</name>
    <dbReference type="NCBI Taxonomy" id="1392246"/>
    <lineage>
        <taxon>Eukaryota</taxon>
        <taxon>Fungi</taxon>
        <taxon>Dikarya</taxon>
        <taxon>Ascomycota</taxon>
        <taxon>Pezizomycotina</taxon>
        <taxon>Dothideomycetes</taxon>
        <taxon>Pleosporomycetidae</taxon>
        <taxon>Pleosporales</taxon>
        <taxon>Amniculicolaceae</taxon>
        <taxon>Amniculicola</taxon>
    </lineage>
</organism>
<feature type="compositionally biased region" description="Basic and acidic residues" evidence="1">
    <location>
        <begin position="210"/>
        <end position="234"/>
    </location>
</feature>
<feature type="region of interest" description="Disordered" evidence="1">
    <location>
        <begin position="185"/>
        <end position="234"/>
    </location>
</feature>
<evidence type="ECO:0000313" key="3">
    <source>
        <dbReference type="Proteomes" id="UP000799779"/>
    </source>
</evidence>
<proteinExistence type="predicted"/>
<keyword evidence="3" id="KW-1185">Reference proteome</keyword>
<dbReference type="EMBL" id="ML977609">
    <property type="protein sequence ID" value="KAF1997789.1"/>
    <property type="molecule type" value="Genomic_DNA"/>
</dbReference>
<gene>
    <name evidence="2" type="ORF">P154DRAFT_272104</name>
</gene>
<reference evidence="2" key="1">
    <citation type="journal article" date="2020" name="Stud. Mycol.">
        <title>101 Dothideomycetes genomes: a test case for predicting lifestyles and emergence of pathogens.</title>
        <authorList>
            <person name="Haridas S."/>
            <person name="Albert R."/>
            <person name="Binder M."/>
            <person name="Bloem J."/>
            <person name="Labutti K."/>
            <person name="Salamov A."/>
            <person name="Andreopoulos B."/>
            <person name="Baker S."/>
            <person name="Barry K."/>
            <person name="Bills G."/>
            <person name="Bluhm B."/>
            <person name="Cannon C."/>
            <person name="Castanera R."/>
            <person name="Culley D."/>
            <person name="Daum C."/>
            <person name="Ezra D."/>
            <person name="Gonzalez J."/>
            <person name="Henrissat B."/>
            <person name="Kuo A."/>
            <person name="Liang C."/>
            <person name="Lipzen A."/>
            <person name="Lutzoni F."/>
            <person name="Magnuson J."/>
            <person name="Mondo S."/>
            <person name="Nolan M."/>
            <person name="Ohm R."/>
            <person name="Pangilinan J."/>
            <person name="Park H.-J."/>
            <person name="Ramirez L."/>
            <person name="Alfaro M."/>
            <person name="Sun H."/>
            <person name="Tritt A."/>
            <person name="Yoshinaga Y."/>
            <person name="Zwiers L.-H."/>
            <person name="Turgeon B."/>
            <person name="Goodwin S."/>
            <person name="Spatafora J."/>
            <person name="Crous P."/>
            <person name="Grigoriev I."/>
        </authorList>
    </citation>
    <scope>NUCLEOTIDE SEQUENCE</scope>
    <source>
        <strain evidence="2">CBS 123094</strain>
    </source>
</reference>
<evidence type="ECO:0000256" key="1">
    <source>
        <dbReference type="SAM" id="MobiDB-lite"/>
    </source>
</evidence>
<accession>A0A6A5WAH7</accession>
<protein>
    <submittedName>
        <fullName evidence="2">Uncharacterized protein</fullName>
    </submittedName>
</protein>
<dbReference type="OrthoDB" id="3801416at2759"/>
<dbReference type="AlphaFoldDB" id="A0A6A5WAH7"/>
<dbReference type="Proteomes" id="UP000799779">
    <property type="component" value="Unassembled WGS sequence"/>
</dbReference>
<name>A0A6A5WAH7_9PLEO</name>